<accession>A0A8H5D970</accession>
<feature type="compositionally biased region" description="Basic and acidic residues" evidence="1">
    <location>
        <begin position="692"/>
        <end position="719"/>
    </location>
</feature>
<feature type="compositionally biased region" description="Polar residues" evidence="1">
    <location>
        <begin position="943"/>
        <end position="975"/>
    </location>
</feature>
<feature type="compositionally biased region" description="Polar residues" evidence="1">
    <location>
        <begin position="415"/>
        <end position="440"/>
    </location>
</feature>
<organism evidence="2 3">
    <name type="scientific">Tetrapyrgos nigripes</name>
    <dbReference type="NCBI Taxonomy" id="182062"/>
    <lineage>
        <taxon>Eukaryota</taxon>
        <taxon>Fungi</taxon>
        <taxon>Dikarya</taxon>
        <taxon>Basidiomycota</taxon>
        <taxon>Agaricomycotina</taxon>
        <taxon>Agaricomycetes</taxon>
        <taxon>Agaricomycetidae</taxon>
        <taxon>Agaricales</taxon>
        <taxon>Marasmiineae</taxon>
        <taxon>Marasmiaceae</taxon>
        <taxon>Tetrapyrgos</taxon>
    </lineage>
</organism>
<evidence type="ECO:0000313" key="3">
    <source>
        <dbReference type="Proteomes" id="UP000559256"/>
    </source>
</evidence>
<feature type="compositionally biased region" description="Low complexity" evidence="1">
    <location>
        <begin position="989"/>
        <end position="1027"/>
    </location>
</feature>
<feature type="compositionally biased region" description="Low complexity" evidence="1">
    <location>
        <begin position="151"/>
        <end position="180"/>
    </location>
</feature>
<feature type="compositionally biased region" description="Basic and acidic residues" evidence="1">
    <location>
        <begin position="441"/>
        <end position="452"/>
    </location>
</feature>
<feature type="region of interest" description="Disordered" evidence="1">
    <location>
        <begin position="648"/>
        <end position="735"/>
    </location>
</feature>
<feature type="compositionally biased region" description="Basic and acidic residues" evidence="1">
    <location>
        <begin position="773"/>
        <end position="820"/>
    </location>
</feature>
<evidence type="ECO:0000256" key="1">
    <source>
        <dbReference type="SAM" id="MobiDB-lite"/>
    </source>
</evidence>
<feature type="compositionally biased region" description="Low complexity" evidence="1">
    <location>
        <begin position="189"/>
        <end position="201"/>
    </location>
</feature>
<evidence type="ECO:0000313" key="2">
    <source>
        <dbReference type="EMBL" id="KAF5355494.1"/>
    </source>
</evidence>
<protein>
    <submittedName>
        <fullName evidence="2">Uncharacterized protein</fullName>
    </submittedName>
</protein>
<reference evidence="2 3" key="1">
    <citation type="journal article" date="2020" name="ISME J.">
        <title>Uncovering the hidden diversity of litter-decomposition mechanisms in mushroom-forming fungi.</title>
        <authorList>
            <person name="Floudas D."/>
            <person name="Bentzer J."/>
            <person name="Ahren D."/>
            <person name="Johansson T."/>
            <person name="Persson P."/>
            <person name="Tunlid A."/>
        </authorList>
    </citation>
    <scope>NUCLEOTIDE SEQUENCE [LARGE SCALE GENOMIC DNA]</scope>
    <source>
        <strain evidence="2 3">CBS 291.85</strain>
    </source>
</reference>
<feature type="region of interest" description="Disordered" evidence="1">
    <location>
        <begin position="1"/>
        <end position="122"/>
    </location>
</feature>
<gene>
    <name evidence="2" type="ORF">D9758_006378</name>
</gene>
<feature type="compositionally biased region" description="Basic and acidic residues" evidence="1">
    <location>
        <begin position="888"/>
        <end position="904"/>
    </location>
</feature>
<sequence>MSESGGASHSKMSLSNSRGWRTSGPSSLTGHYLVHNLEDFKFGSPGGVGDGHDPGPTQKVPDTRSHPSQQQQTLLLSHHADDPPSMSSNRFQESDQYGDYDGDSYYDDNRSDYTYDLDDGDSANRIEVGSVQLDTQSYIEGPAVTGTWGTSSASVRSGKSMSSSSYYGRRASTASSRASSNDWRRLLGPVNPSTTTVSTPPEFASTHSLDLDDEPSYDSSPPSPDPMLGFNLPYIMRDLSSSSLPDFVSKSTTPDKKNVQEYTQFADLSQPRSYSQTPSPYQTPSPSPSPSPLSPTPTEAKQHIFPIPPVAQQLRESSAASLRERPLSILSAQTTGTFALDDPFTKGLMTWIGEGYGSLRREWVIKKNKERSHYQNLSQNFGHGKKVWKGLYPGDKEVWHNYLLGNFSVAREDISSGTSTRTSNAHGQSTQTQSRNSANTTKERETTKDRSHIQQRLVIRRLKDEPIPHTQSTAIHQPTLSTSSFAFSSSSSANHFTSASEEASVSVDPHSNPPHYHNTDPSDERGNPTHAHIQVAGSSDSATASSDELIFVGSDTTANIMLADQITHTAPTHTTNVNATSNNIPSTYATTAAATTTTSVATANSTQSSAPSSTKRKSKINSDARHPPVIVHRHSKVTAFSISRHYRSPATGAPGGVGAGSPVNGNSLGMKPSSKLDPGPSNNDPGVRGNVMHRDRDVDRDGRRDRDREKGRQNKERGKTSSLSTGAGAGGSGSKRSQIVMLATREVQEQFFDAYSKARDTKNLLVGAGLAVDRKNVKKERERDNRERERAKEKERSERDRSGKGKGKGKEKEREKDKHSPRTRAKAPSAVTKQKSESILGGRSGGRGDNAVPGPYPDVLSGFVPLSRKSSSSGTSHLPSSAVGTRSMPEKPTKPLEVDTDRKHTQSMSHTKSESSPTSPRHHTHPEQQHQQRPTRPRLRSLGQPQHSRTSPTQPQTQPESSVQRVSPSQQTAQSKPGLFLLKRLFKDSSSTPSSSVTSSRVTGTTTNSVTSVNSTINSSGSGSAPAPASPTMPSFRGEDVQVQRLKMLDNLETSFEHIGLLPPIHEREREQKLNKPGRQRLDSVASNYSHHLQESVEREKKKDKGKGWLGQKKIAEEHDVISFVPRDALFMILPLWPEETDFYSQRSTPFVLPEMPEEERTYLLVFFKSTQKEEGSQRGKEKDHTGPINMLLSSFHVVAFIVSHEELQGIRVTLPKEGLIVTGSLEEAYKARPSAPRHYDPPTDPTDIDISVRGCRLANCNSRETGLEFDPEALIQLGLCSVVKQAAGGEGGVNDDPLPLGRFSEEFDAQRLRSLEVKLTPLGSAVMETIWCGSLALMSFGTGY</sequence>
<feature type="compositionally biased region" description="Pro residues" evidence="1">
    <location>
        <begin position="281"/>
        <end position="295"/>
    </location>
</feature>
<dbReference type="EMBL" id="JAACJM010000056">
    <property type="protein sequence ID" value="KAF5355494.1"/>
    <property type="molecule type" value="Genomic_DNA"/>
</dbReference>
<feature type="region of interest" description="Disordered" evidence="1">
    <location>
        <begin position="266"/>
        <end position="301"/>
    </location>
</feature>
<proteinExistence type="predicted"/>
<feature type="compositionally biased region" description="Polar residues" evidence="1">
    <location>
        <begin position="906"/>
        <end position="919"/>
    </location>
</feature>
<name>A0A8H5D970_9AGAR</name>
<feature type="compositionally biased region" description="Acidic residues" evidence="1">
    <location>
        <begin position="96"/>
        <end position="106"/>
    </location>
</feature>
<feature type="compositionally biased region" description="Low complexity" evidence="1">
    <location>
        <begin position="66"/>
        <end position="77"/>
    </location>
</feature>
<feature type="compositionally biased region" description="Low complexity" evidence="1">
    <location>
        <begin position="870"/>
        <end position="881"/>
    </location>
</feature>
<dbReference type="Proteomes" id="UP000559256">
    <property type="component" value="Unassembled WGS sequence"/>
</dbReference>
<feature type="region of interest" description="Disordered" evidence="1">
    <location>
        <begin position="415"/>
        <end position="454"/>
    </location>
</feature>
<feature type="region of interest" description="Disordered" evidence="1">
    <location>
        <begin position="498"/>
        <end position="544"/>
    </location>
</feature>
<feature type="region of interest" description="Disordered" evidence="1">
    <location>
        <begin position="599"/>
        <end position="632"/>
    </location>
</feature>
<feature type="compositionally biased region" description="Low complexity" evidence="1">
    <location>
        <begin position="599"/>
        <end position="610"/>
    </location>
</feature>
<feature type="region of interest" description="Disordered" evidence="1">
    <location>
        <begin position="147"/>
        <end position="231"/>
    </location>
</feature>
<keyword evidence="3" id="KW-1185">Reference proteome</keyword>
<feature type="compositionally biased region" description="Polar residues" evidence="1">
    <location>
        <begin position="1"/>
        <end position="29"/>
    </location>
</feature>
<dbReference type="OrthoDB" id="3357948at2759"/>
<comment type="caution">
    <text evidence="2">The sequence shown here is derived from an EMBL/GenBank/DDBJ whole genome shotgun (WGS) entry which is preliminary data.</text>
</comment>
<feature type="compositionally biased region" description="Basic and acidic residues" evidence="1">
    <location>
        <begin position="517"/>
        <end position="527"/>
    </location>
</feature>
<feature type="region of interest" description="Disordered" evidence="1">
    <location>
        <begin position="773"/>
        <end position="1032"/>
    </location>
</feature>